<keyword evidence="2" id="KW-1185">Reference proteome</keyword>
<proteinExistence type="predicted"/>
<dbReference type="RefSeq" id="WP_316756000.1">
    <property type="nucleotide sequence ID" value="NZ_BAABAK010000010.1"/>
</dbReference>
<dbReference type="EMBL" id="BAABAK010000010">
    <property type="protein sequence ID" value="GAA3967418.1"/>
    <property type="molecule type" value="Genomic_DNA"/>
</dbReference>
<organism evidence="1 2">
    <name type="scientific">Pedobacter ginsengiterrae</name>
    <dbReference type="NCBI Taxonomy" id="871696"/>
    <lineage>
        <taxon>Bacteria</taxon>
        <taxon>Pseudomonadati</taxon>
        <taxon>Bacteroidota</taxon>
        <taxon>Sphingobacteriia</taxon>
        <taxon>Sphingobacteriales</taxon>
        <taxon>Sphingobacteriaceae</taxon>
        <taxon>Pedobacter</taxon>
    </lineage>
</organism>
<accession>A0ABP7PKZ6</accession>
<dbReference type="Proteomes" id="UP001501081">
    <property type="component" value="Unassembled WGS sequence"/>
</dbReference>
<evidence type="ECO:0000313" key="2">
    <source>
        <dbReference type="Proteomes" id="UP001501081"/>
    </source>
</evidence>
<gene>
    <name evidence="1" type="ORF">GCM10022246_20260</name>
</gene>
<evidence type="ECO:0000313" key="1">
    <source>
        <dbReference type="EMBL" id="GAA3967418.1"/>
    </source>
</evidence>
<name>A0ABP7PKZ6_9SPHI</name>
<sequence>MRKISILVVIALLFTACKQKFTVHSTFYFWRTQYKNQKTETEYLNHFKSKSLYVRIMDIDLNSDTQEPAPVSPITFKDSLPSKIDIVPVVYIVNNVFNNLDENQTKLLANRTAKFVDAKVKQSGKQNYKEIQIDCDWTQTTRDKYFNFLKLLEQAPIFKGKEISVTLRLHQVKNLISNGIPPVKKVMLMCYNMGNLRKYGEQNSILDMNEMEVYLKDKLKSYPLKIDVALPLFSWAVIFRKQQYAGISKHINKEELNNTKLFSRRKNTILYDLLIDYPAAGLKKNDVVRWEEISTEDLLATSSFLSRYLKPEERNLVFYHLDTDLLKTFKHENLQKVIDNF</sequence>
<evidence type="ECO:0008006" key="3">
    <source>
        <dbReference type="Google" id="ProtNLM"/>
    </source>
</evidence>
<comment type="caution">
    <text evidence="1">The sequence shown here is derived from an EMBL/GenBank/DDBJ whole genome shotgun (WGS) entry which is preliminary data.</text>
</comment>
<protein>
    <recommendedName>
        <fullName evidence="3">Lipoprotein</fullName>
    </recommendedName>
</protein>
<reference evidence="2" key="1">
    <citation type="journal article" date="2019" name="Int. J. Syst. Evol. Microbiol.">
        <title>The Global Catalogue of Microorganisms (GCM) 10K type strain sequencing project: providing services to taxonomists for standard genome sequencing and annotation.</title>
        <authorList>
            <consortium name="The Broad Institute Genomics Platform"/>
            <consortium name="The Broad Institute Genome Sequencing Center for Infectious Disease"/>
            <person name="Wu L."/>
            <person name="Ma J."/>
        </authorList>
    </citation>
    <scope>NUCLEOTIDE SEQUENCE [LARGE SCALE GENOMIC DNA]</scope>
    <source>
        <strain evidence="2">JCM 17338</strain>
    </source>
</reference>
<dbReference type="PROSITE" id="PS51257">
    <property type="entry name" value="PROKAR_LIPOPROTEIN"/>
    <property type="match status" value="1"/>
</dbReference>